<dbReference type="Proteomes" id="UP001164250">
    <property type="component" value="Chromosome 9"/>
</dbReference>
<organism evidence="1 2">
    <name type="scientific">Pistacia atlantica</name>
    <dbReference type="NCBI Taxonomy" id="434234"/>
    <lineage>
        <taxon>Eukaryota</taxon>
        <taxon>Viridiplantae</taxon>
        <taxon>Streptophyta</taxon>
        <taxon>Embryophyta</taxon>
        <taxon>Tracheophyta</taxon>
        <taxon>Spermatophyta</taxon>
        <taxon>Magnoliopsida</taxon>
        <taxon>eudicotyledons</taxon>
        <taxon>Gunneridae</taxon>
        <taxon>Pentapetalae</taxon>
        <taxon>rosids</taxon>
        <taxon>malvids</taxon>
        <taxon>Sapindales</taxon>
        <taxon>Anacardiaceae</taxon>
        <taxon>Pistacia</taxon>
    </lineage>
</organism>
<evidence type="ECO:0000313" key="2">
    <source>
        <dbReference type="Proteomes" id="UP001164250"/>
    </source>
</evidence>
<dbReference type="EMBL" id="CM047905">
    <property type="protein sequence ID" value="KAJ0089176.1"/>
    <property type="molecule type" value="Genomic_DNA"/>
</dbReference>
<sequence>MWMPCPLVWEKASGYQVIRLLFLPFLGHLITGALRLVLQGQMARGFDVNKFPLVEEAKDGGALSSSPKNSTTSSFQMDFCMYSEGHRKILVMVRKRRVREVLQDLVMTMRMVALERNSSFLKSNLLFSKKALKNTILLILNKSLPMQSNLIFVHAK</sequence>
<accession>A0ACC1AR96</accession>
<keyword evidence="2" id="KW-1185">Reference proteome</keyword>
<reference evidence="2" key="1">
    <citation type="journal article" date="2023" name="G3 (Bethesda)">
        <title>Genome assembly and association tests identify interacting loci associated with vigor, precocity, and sex in interspecific pistachio rootstocks.</title>
        <authorList>
            <person name="Palmer W."/>
            <person name="Jacygrad E."/>
            <person name="Sagayaradj S."/>
            <person name="Cavanaugh K."/>
            <person name="Han R."/>
            <person name="Bertier L."/>
            <person name="Beede B."/>
            <person name="Kafkas S."/>
            <person name="Golino D."/>
            <person name="Preece J."/>
            <person name="Michelmore R."/>
        </authorList>
    </citation>
    <scope>NUCLEOTIDE SEQUENCE [LARGE SCALE GENOMIC DNA]</scope>
</reference>
<protein>
    <submittedName>
        <fullName evidence="1">Uncharacterized protein</fullName>
    </submittedName>
</protein>
<proteinExistence type="predicted"/>
<gene>
    <name evidence="1" type="ORF">Patl1_32966</name>
</gene>
<evidence type="ECO:0000313" key="1">
    <source>
        <dbReference type="EMBL" id="KAJ0089176.1"/>
    </source>
</evidence>
<name>A0ACC1AR96_9ROSI</name>
<comment type="caution">
    <text evidence="1">The sequence shown here is derived from an EMBL/GenBank/DDBJ whole genome shotgun (WGS) entry which is preliminary data.</text>
</comment>